<protein>
    <submittedName>
        <fullName evidence="2">TadE-like protein</fullName>
    </submittedName>
</protein>
<dbReference type="NCBIfam" id="NF041390">
    <property type="entry name" value="TadE_Rv3655c"/>
    <property type="match status" value="1"/>
</dbReference>
<dbReference type="RefSeq" id="WP_141789596.1">
    <property type="nucleotide sequence ID" value="NZ_BAAAKX010000012.1"/>
</dbReference>
<dbReference type="Pfam" id="PF07811">
    <property type="entry name" value="TadE"/>
    <property type="match status" value="1"/>
</dbReference>
<keyword evidence="3" id="KW-1185">Reference proteome</keyword>
<proteinExistence type="predicted"/>
<dbReference type="InterPro" id="IPR012495">
    <property type="entry name" value="TadE-like_dom"/>
</dbReference>
<dbReference type="AlphaFoldDB" id="A0A542ZND3"/>
<gene>
    <name evidence="2" type="ORF">FB474_3288</name>
</gene>
<sequence>MRSCRRETGAVAVEMALVLPLLLFILCGIIDLGRAFNTQIQLSQAAREGARLVAMQSPSDVVARVQQAAPGLTNPAPTVRVDFLDASNNPVVGATDCTSANVVNARVTVTVAFSWITGISGLARLFGPGTFPNPTQENAIGVMQCSRLN</sequence>
<dbReference type="InterPro" id="IPR049790">
    <property type="entry name" value="Rv3655c/TadE"/>
</dbReference>
<accession>A0A542ZND3</accession>
<feature type="domain" description="TadE-like" evidence="1">
    <location>
        <begin position="9"/>
        <end position="51"/>
    </location>
</feature>
<comment type="caution">
    <text evidence="2">The sequence shown here is derived from an EMBL/GenBank/DDBJ whole genome shotgun (WGS) entry which is preliminary data.</text>
</comment>
<evidence type="ECO:0000313" key="3">
    <source>
        <dbReference type="Proteomes" id="UP000319514"/>
    </source>
</evidence>
<evidence type="ECO:0000313" key="2">
    <source>
        <dbReference type="EMBL" id="TQL61868.1"/>
    </source>
</evidence>
<organism evidence="2 3">
    <name type="scientific">Oryzihumus leptocrescens</name>
    <dbReference type="NCBI Taxonomy" id="297536"/>
    <lineage>
        <taxon>Bacteria</taxon>
        <taxon>Bacillati</taxon>
        <taxon>Actinomycetota</taxon>
        <taxon>Actinomycetes</taxon>
        <taxon>Micrococcales</taxon>
        <taxon>Intrasporangiaceae</taxon>
        <taxon>Oryzihumus</taxon>
    </lineage>
</organism>
<name>A0A542ZND3_9MICO</name>
<dbReference type="EMBL" id="VFOQ01000001">
    <property type="protein sequence ID" value="TQL61868.1"/>
    <property type="molecule type" value="Genomic_DNA"/>
</dbReference>
<dbReference type="Proteomes" id="UP000319514">
    <property type="component" value="Unassembled WGS sequence"/>
</dbReference>
<evidence type="ECO:0000259" key="1">
    <source>
        <dbReference type="Pfam" id="PF07811"/>
    </source>
</evidence>
<reference evidence="2 3" key="1">
    <citation type="submission" date="2019-06" db="EMBL/GenBank/DDBJ databases">
        <title>Sequencing the genomes of 1000 actinobacteria strains.</title>
        <authorList>
            <person name="Klenk H.-P."/>
        </authorList>
    </citation>
    <scope>NUCLEOTIDE SEQUENCE [LARGE SCALE GENOMIC DNA]</scope>
    <source>
        <strain evidence="2 3">DSM 18082</strain>
    </source>
</reference>
<dbReference type="OrthoDB" id="5190946at2"/>